<reference evidence="2 5" key="1">
    <citation type="submission" date="2009-10" db="EMBL/GenBank/DDBJ databases">
        <title>Complete sequence of Fibrobacter succinogenes subsp. succinogenes S85.</title>
        <authorList>
            <consortium name="US DOE Joint Genome Institute"/>
            <person name="Lucas S."/>
            <person name="Copeland A."/>
            <person name="Lapidus A."/>
            <person name="Glavina del Rio T."/>
            <person name="Tice H."/>
            <person name="Bruce D."/>
            <person name="Goodwin L."/>
            <person name="Pitluck S."/>
            <person name="Chertkov O."/>
            <person name="Detter J.C."/>
            <person name="Han C."/>
            <person name="Tapia R."/>
            <person name="Larimer F."/>
            <person name="Land M."/>
            <person name="Hauser L."/>
            <person name="Kyrpides N."/>
            <person name="Mikhailova N."/>
            <person name="Weimer P.J."/>
            <person name="Stevenson D.M."/>
            <person name="Boyum J."/>
            <person name="Brumm P.I."/>
            <person name="Mead D."/>
        </authorList>
    </citation>
    <scope>NUCLEOTIDE SEQUENCE [LARGE SCALE GENOMIC DNA]</scope>
    <source>
        <strain evidence="5">ATCC 19169 / S85</strain>
        <strain evidence="2">S85</strain>
    </source>
</reference>
<dbReference type="AlphaFoldDB" id="C9RP35"/>
<feature type="transmembrane region" description="Helical" evidence="1">
    <location>
        <begin position="55"/>
        <end position="75"/>
    </location>
</feature>
<dbReference type="KEGG" id="fsc:FSU_0186"/>
<keyword evidence="1" id="KW-0472">Membrane</keyword>
<dbReference type="HOGENOM" id="CLU_1376357_0_0_0"/>
<reference evidence="3" key="3">
    <citation type="submission" date="2010-08" db="EMBL/GenBank/DDBJ databases">
        <authorList>
            <person name="Durkin A.S."/>
            <person name="Nelson K.E."/>
            <person name="Morrison M."/>
            <person name="Forsberg C.W."/>
            <person name="Wilson D.B."/>
            <person name="Russell J.B."/>
            <person name="Cann I.K.O."/>
            <person name="Mackie R.I."/>
            <person name="White B.A."/>
        </authorList>
    </citation>
    <scope>NUCLEOTIDE SEQUENCE</scope>
    <source>
        <strain evidence="3">S85</strain>
    </source>
</reference>
<dbReference type="KEGG" id="fsu:Fisuc_2923"/>
<evidence type="ECO:0000313" key="4">
    <source>
        <dbReference type="Proteomes" id="UP000000517"/>
    </source>
</evidence>
<proteinExistence type="predicted"/>
<evidence type="ECO:0000256" key="1">
    <source>
        <dbReference type="SAM" id="Phobius"/>
    </source>
</evidence>
<feature type="transmembrane region" description="Helical" evidence="1">
    <location>
        <begin position="121"/>
        <end position="140"/>
    </location>
</feature>
<dbReference type="EMBL" id="CP001792">
    <property type="protein sequence ID" value="ACX76503.1"/>
    <property type="molecule type" value="Genomic_DNA"/>
</dbReference>
<keyword evidence="1" id="KW-1133">Transmembrane helix</keyword>
<sequence>MPEEISNQLLLFDIVKIYIINMGIKININIDNDIECDIESVVKDDCKMPSSKRNIVILCVLIPFFLFMAGVSSPFWTDNYIVYALCLLPFYTYMVVISTFVNPEWCLDYVSEKKSYAAQSCFVGMSIPTAISILGGFFGFTDYDALYHGTCVILAFNIPASIVFTFLFGYECSRLYEVKKVQKKIFSICSIRTHRDKS</sequence>
<gene>
    <name evidence="2" type="ordered locus">Fisuc_2923</name>
    <name evidence="3" type="ordered locus">FSU_0186</name>
</gene>
<feature type="transmembrane region" description="Helical" evidence="1">
    <location>
        <begin position="146"/>
        <end position="170"/>
    </location>
</feature>
<keyword evidence="1" id="KW-0812">Transmembrane</keyword>
<evidence type="ECO:0000313" key="2">
    <source>
        <dbReference type="EMBL" id="ACX76503.1"/>
    </source>
</evidence>
<protein>
    <submittedName>
        <fullName evidence="3">Uncharacterized protein</fullName>
    </submittedName>
</protein>
<name>C9RP35_FIBSS</name>
<keyword evidence="5" id="KW-1185">Reference proteome</keyword>
<dbReference type="RefSeq" id="WP_014545031.1">
    <property type="nucleotide sequence ID" value="NC_013410.1"/>
</dbReference>
<reference evidence="4" key="2">
    <citation type="submission" date="2010-08" db="EMBL/GenBank/DDBJ databases">
        <title>Complete sequence of Fibrobacter succinogenes subsp. succinogenes S85.</title>
        <authorList>
            <person name="Durkin A.S."/>
            <person name="Nelson K.E."/>
            <person name="Morrison M."/>
            <person name="Forsberg C.W."/>
            <person name="Wilson D.B."/>
            <person name="Russell J.B."/>
            <person name="Cann I.K.O."/>
            <person name="Mackie R.I."/>
            <person name="White B.A."/>
        </authorList>
    </citation>
    <scope>NUCLEOTIDE SEQUENCE [LARGE SCALE GENOMIC DNA]</scope>
    <source>
        <strain evidence="4">ATCC 19169 / S85</strain>
    </source>
</reference>
<accession>C9RP35</accession>
<dbReference type="Proteomes" id="UP000001497">
    <property type="component" value="Chromosome"/>
</dbReference>
<feature type="transmembrane region" description="Helical" evidence="1">
    <location>
        <begin position="81"/>
        <end position="101"/>
    </location>
</feature>
<dbReference type="Proteomes" id="UP000000517">
    <property type="component" value="Chromosome"/>
</dbReference>
<organism evidence="3 4">
    <name type="scientific">Fibrobacter succinogenes (strain ATCC 19169 / S85)</name>
    <dbReference type="NCBI Taxonomy" id="59374"/>
    <lineage>
        <taxon>Bacteria</taxon>
        <taxon>Pseudomonadati</taxon>
        <taxon>Fibrobacterota</taxon>
        <taxon>Fibrobacteria</taxon>
        <taxon>Fibrobacterales</taxon>
        <taxon>Fibrobacteraceae</taxon>
        <taxon>Fibrobacter</taxon>
    </lineage>
</organism>
<evidence type="ECO:0000313" key="3">
    <source>
        <dbReference type="EMBL" id="ADL26969.1"/>
    </source>
</evidence>
<dbReference type="OrthoDB" id="9815997at2"/>
<dbReference type="EMBL" id="CP002158">
    <property type="protein sequence ID" value="ADL26969.1"/>
    <property type="molecule type" value="Genomic_DNA"/>
</dbReference>
<evidence type="ECO:0000313" key="5">
    <source>
        <dbReference type="Proteomes" id="UP000001497"/>
    </source>
</evidence>